<reference evidence="2" key="1">
    <citation type="submission" date="2021-05" db="EMBL/GenBank/DDBJ databases">
        <authorList>
            <person name="Khan N."/>
        </authorList>
    </citation>
    <scope>NUCLEOTIDE SEQUENCE</scope>
</reference>
<comment type="caution">
    <text evidence="2">The sequence shown here is derived from an EMBL/GenBank/DDBJ whole genome shotgun (WGS) entry which is preliminary data.</text>
</comment>
<dbReference type="Proteomes" id="UP000693738">
    <property type="component" value="Unassembled WGS sequence"/>
</dbReference>
<feature type="compositionally biased region" description="Acidic residues" evidence="1">
    <location>
        <begin position="257"/>
        <end position="273"/>
    </location>
</feature>
<protein>
    <submittedName>
        <fullName evidence="2">Uncharacterized protein</fullName>
    </submittedName>
</protein>
<organism evidence="2 3">
    <name type="scientific">Fusarium equiseti</name>
    <name type="common">Fusarium scirpi</name>
    <dbReference type="NCBI Taxonomy" id="61235"/>
    <lineage>
        <taxon>Eukaryota</taxon>
        <taxon>Fungi</taxon>
        <taxon>Dikarya</taxon>
        <taxon>Ascomycota</taxon>
        <taxon>Pezizomycotina</taxon>
        <taxon>Sordariomycetes</taxon>
        <taxon>Hypocreomycetidae</taxon>
        <taxon>Hypocreales</taxon>
        <taxon>Nectriaceae</taxon>
        <taxon>Fusarium</taxon>
        <taxon>Fusarium incarnatum-equiseti species complex</taxon>
    </lineage>
</organism>
<accession>A0A8J2INV6</accession>
<sequence>MQATTAILKTPPPNMLSYTCAPPKTPPPVKPPSWVWECPRCRRTWKLAVTRRCLKCIMTETVGGSKMIGLSRSDKWKRSRGLEKHRGIRTAKTHDYDYWTVHNDWRRFRSVYKADPEAWRRHTDSKLSGLGGKTRRVMKVQIEKSRRIEMTQQRLERMLKCTHNCEIDCDYPSQCHWERYEAHLQRPDEVIIGNMSMGIPVYAEDDNVGKLPLCGLVPEFDLKTTDPEDLDNEDEVLIAYEDQQQDWFETSPLSPDSSDEEEEATEQGPDNEADEKQGKQWWDPCYGDFCKEESTAIIEW</sequence>
<evidence type="ECO:0000313" key="2">
    <source>
        <dbReference type="EMBL" id="CAG7558376.1"/>
    </source>
</evidence>
<evidence type="ECO:0000313" key="3">
    <source>
        <dbReference type="Proteomes" id="UP000693738"/>
    </source>
</evidence>
<dbReference type="AlphaFoldDB" id="A0A8J2INV6"/>
<dbReference type="EMBL" id="CAJSTJ010000124">
    <property type="protein sequence ID" value="CAG7558376.1"/>
    <property type="molecule type" value="Genomic_DNA"/>
</dbReference>
<evidence type="ECO:0000256" key="1">
    <source>
        <dbReference type="SAM" id="MobiDB-lite"/>
    </source>
</evidence>
<name>A0A8J2INV6_FUSEQ</name>
<proteinExistence type="predicted"/>
<gene>
    <name evidence="2" type="ORF">FEQUK3_LOCUS4102</name>
</gene>
<feature type="region of interest" description="Disordered" evidence="1">
    <location>
        <begin position="242"/>
        <end position="282"/>
    </location>
</feature>